<protein>
    <recommendedName>
        <fullName evidence="2">Caspase family p20 domain-containing protein</fullName>
    </recommendedName>
</protein>
<evidence type="ECO:0000259" key="2">
    <source>
        <dbReference type="PROSITE" id="PS50208"/>
    </source>
</evidence>
<dbReference type="Pfam" id="PF18657">
    <property type="entry name" value="YDG"/>
    <property type="match status" value="3"/>
</dbReference>
<dbReference type="InterPro" id="IPR012334">
    <property type="entry name" value="Pectin_lyas_fold"/>
</dbReference>
<dbReference type="PROSITE" id="PS50208">
    <property type="entry name" value="CASPASE_P20"/>
    <property type="match status" value="1"/>
</dbReference>
<dbReference type="Pfam" id="PF18676">
    <property type="entry name" value="MBG_2"/>
    <property type="match status" value="1"/>
</dbReference>
<dbReference type="InterPro" id="IPR008638">
    <property type="entry name" value="FhaB/CdiA-like_TPS"/>
</dbReference>
<dbReference type="Pfam" id="PF05860">
    <property type="entry name" value="TPS"/>
    <property type="match status" value="1"/>
</dbReference>
<gene>
    <name evidence="3" type="ORF">CATMQ487_18270</name>
</gene>
<feature type="compositionally biased region" description="Pro residues" evidence="1">
    <location>
        <begin position="1316"/>
        <end position="1346"/>
    </location>
</feature>
<dbReference type="InterPro" id="IPR001309">
    <property type="entry name" value="Pept_C14_p20"/>
</dbReference>
<dbReference type="RefSeq" id="WP_251972944.1">
    <property type="nucleotide sequence ID" value="NZ_AP025730.1"/>
</dbReference>
<evidence type="ECO:0000256" key="1">
    <source>
        <dbReference type="SAM" id="MobiDB-lite"/>
    </source>
</evidence>
<proteinExistence type="predicted"/>
<evidence type="ECO:0000313" key="3">
    <source>
        <dbReference type="EMBL" id="BDI04857.1"/>
    </source>
</evidence>
<sequence length="1618" mass="163396">MNRSPFPHPAAGRPAAGHPPARRCPGTFRLHPLCLALLVAWLPVQPTATLAQAPAQAPARSTLPSGMTVVQGQASTVTHGSRLTITNSANALLNWQSFSIGSDAAVRFEQPDAASRVLNRVTGNDPSAIFGQLSSNGQVWLLNPNGVLFGPGARIDVAGLVASTLNIGDAQWRAGRSLLTAGDSAPSGSVVNQGELRTTTGGYVLLVGGVGSTGGVRNEGVIDAPGGRVALAAGRSIDLADSSTPNLVVRVDTSAGDPGSVSNLGRISAAGGRIDLAAAIVNQSGIVRADTLDDLAGHVSLRGSASVTTSATSLTSASAGSGTIATAAGTILADSGPTGTSLLAGQWLAESTGGQGGQIRLLGERVALLDGARVDASGARGGGEVLMGGGAQGRDPTVRNARATYVARSARIAADATGEGNGGRIIVWGSDTARAYGHFSAQGGPAGGDGGLVETSGGWLDARPASMRTGAPKGRAGTWLLDPYDLTITDAANLTTGDVPVTGSVDPPTTYFNPTTDRAVLTSETIEAALNAGNNVYIATSNTDTTGSGLIKLSSANINVAPPAPVSLAIVAVGVVEVDRSVIESTAQPMNVYLMSNNANSSSISFANGSRIVTADSAYGGQRDGVIELVASNVAFGAGTSLTSRAAGNAITLRGLASPNLSSFINTAGAAALSAPNGRWLLYATNPTDTKAFDAGGLNHGATVYNSTYAATTDPGLAGSHLLLFSVAPRLYATGSGTALAKTYDGGNQIIVTGSGQIRGEINGDRILGFFTDANAGSGKTIELFPGNNTAQGIDLAGKPVYGYDAGENVNITAAVITAPAFTLSGSIDARPVTLSGLTVTSRPYDGTTAAAFTGASLSGLVGSQTLNVTTSATYANANAGLGKAVTGTAALADGGNGGLAANYLLTNPGIATTGDITPRPVSVGGFTAANRSYDGSTAATLSGGSLTGLVGSEQLTINASGVFADRNAGSAKTVTITTTLADGPTPVGAAAPAGLAANYQLSNPSTTTTATITPRDLAVSGATAASKTYDGSSAATISAWQLANVIGSDQVQVGSGSGLFDSPGAGSARGVTATATALVGNDAANYRLASASVRTQANIDPAALFYTATPAVRRIGEPLNNLAGSVTGFVAGESLASATTGTLRFTTPATPTSPAGHYAINGSGLSAANYRFVQSSGNATALALVTPQPADQPALIPATILPPARPSSPTDGRTLDASGALRYDADGRIRFGPVDVQNLPGDRLSAILETRLRFKQSVLAAARGQLENDPTLADAPACLTLEQVDSGTCLVTEELKARARDRQQLATAPGGLVQPPAPVQAPAPATGPSPAPSPTPSPAPSPAPAAAPVTPAPGSATAALPRPPTTGRPVLRNAALPQIQRKIAVVIGIDQYADTRIPSLDGARHDADAVANLFSSRLGYETVLIPDASREAILRGLNRVALQAGPSDSVIVYYAGHGELIEKTRLGYWLPANARVDQPQTWISNNDIGRLMARISASQVALISDSCFSGSLVGSEALRTAADADAAALLQRRSAVVMSSGGNEPVADSGKDGHSPFTWNLLRHLEQVSTWRPGGNVFEQVRQAVMREVPQRPRYGPALTGRHEAGGDYLFETRLYE</sequence>
<reference evidence="3" key="1">
    <citation type="submission" date="2022-04" db="EMBL/GenBank/DDBJ databases">
        <title>Whole genome sequence of Sphaerotilus sp. FB-5.</title>
        <authorList>
            <person name="Takeda M."/>
            <person name="Narihara S."/>
            <person name="Akimoto M."/>
            <person name="Akimoto R."/>
            <person name="Nishiyashiki S."/>
            <person name="Murakami T."/>
        </authorList>
    </citation>
    <scope>NUCLEOTIDE SEQUENCE</scope>
    <source>
        <strain evidence="3">FB-5</strain>
    </source>
</reference>
<dbReference type="EMBL" id="AP025730">
    <property type="protein sequence ID" value="BDI04857.1"/>
    <property type="molecule type" value="Genomic_DNA"/>
</dbReference>
<dbReference type="Gene3D" id="3.40.50.1460">
    <property type="match status" value="1"/>
</dbReference>
<keyword evidence="4" id="KW-1185">Reference proteome</keyword>
<dbReference type="InterPro" id="IPR011050">
    <property type="entry name" value="Pectin_lyase_fold/virulence"/>
</dbReference>
<feature type="compositionally biased region" description="Low complexity" evidence="1">
    <location>
        <begin position="1347"/>
        <end position="1360"/>
    </location>
</feature>
<dbReference type="PANTHER" id="PTHR12338:SF5">
    <property type="entry name" value="ANTIGEN 43-RELATED"/>
    <property type="match status" value="1"/>
</dbReference>
<dbReference type="SUPFAM" id="SSF51126">
    <property type="entry name" value="Pectin lyase-like"/>
    <property type="match status" value="1"/>
</dbReference>
<dbReference type="InterPro" id="IPR041286">
    <property type="entry name" value="MBG_2"/>
</dbReference>
<dbReference type="Pfam" id="PF00656">
    <property type="entry name" value="Peptidase_C14"/>
    <property type="match status" value="1"/>
</dbReference>
<dbReference type="InterPro" id="IPR029030">
    <property type="entry name" value="Caspase-like_dom_sf"/>
</dbReference>
<dbReference type="Proteomes" id="UP001057498">
    <property type="component" value="Chromosome"/>
</dbReference>
<feature type="region of interest" description="Disordered" evidence="1">
    <location>
        <begin position="1308"/>
        <end position="1374"/>
    </location>
</feature>
<dbReference type="SMART" id="SM00912">
    <property type="entry name" value="Haemagg_act"/>
    <property type="match status" value="1"/>
</dbReference>
<dbReference type="InterPro" id="IPR050909">
    <property type="entry name" value="Bact_Autotransporter_VF"/>
</dbReference>
<feature type="domain" description="Caspase family p20" evidence="2">
    <location>
        <begin position="1381"/>
        <end position="1460"/>
    </location>
</feature>
<organism evidence="3 4">
    <name type="scientific">Sphaerotilus microaerophilus</name>
    <dbReference type="NCBI Taxonomy" id="2914710"/>
    <lineage>
        <taxon>Bacteria</taxon>
        <taxon>Pseudomonadati</taxon>
        <taxon>Pseudomonadota</taxon>
        <taxon>Betaproteobacteria</taxon>
        <taxon>Burkholderiales</taxon>
        <taxon>Sphaerotilaceae</taxon>
        <taxon>Sphaerotilus</taxon>
    </lineage>
</organism>
<dbReference type="Gene3D" id="2.160.20.10">
    <property type="entry name" value="Single-stranded right-handed beta-helix, Pectin lyase-like"/>
    <property type="match status" value="1"/>
</dbReference>
<dbReference type="InterPro" id="IPR041248">
    <property type="entry name" value="YDG"/>
</dbReference>
<evidence type="ECO:0000313" key="4">
    <source>
        <dbReference type="Proteomes" id="UP001057498"/>
    </source>
</evidence>
<dbReference type="InterPro" id="IPR011600">
    <property type="entry name" value="Pept_C14_caspase"/>
</dbReference>
<dbReference type="NCBIfam" id="TIGR01901">
    <property type="entry name" value="adhes_NPXG"/>
    <property type="match status" value="1"/>
</dbReference>
<dbReference type="PANTHER" id="PTHR12338">
    <property type="entry name" value="AUTOTRANSPORTER"/>
    <property type="match status" value="1"/>
</dbReference>
<name>A0ABM7YKG7_9BURK</name>
<accession>A0ABM7YKG7</accession>
<dbReference type="SUPFAM" id="SSF52129">
    <property type="entry name" value="Caspase-like"/>
    <property type="match status" value="1"/>
</dbReference>